<comment type="caution">
    <text evidence="2">The sequence shown here is derived from an EMBL/GenBank/DDBJ whole genome shotgun (WGS) entry which is preliminary data.</text>
</comment>
<feature type="compositionally biased region" description="Basic and acidic residues" evidence="1">
    <location>
        <begin position="114"/>
        <end position="123"/>
    </location>
</feature>
<feature type="compositionally biased region" description="Low complexity" evidence="1">
    <location>
        <begin position="96"/>
        <end position="113"/>
    </location>
</feature>
<feature type="compositionally biased region" description="Basic and acidic residues" evidence="1">
    <location>
        <begin position="178"/>
        <end position="187"/>
    </location>
</feature>
<feature type="compositionally biased region" description="Low complexity" evidence="1">
    <location>
        <begin position="158"/>
        <end position="169"/>
    </location>
</feature>
<dbReference type="InterPro" id="IPR011681">
    <property type="entry name" value="GcrA"/>
</dbReference>
<dbReference type="EMBL" id="PDLY01000003">
    <property type="protein sequence ID" value="MBA5727391.1"/>
    <property type="molecule type" value="Genomic_DNA"/>
</dbReference>
<keyword evidence="3" id="KW-1185">Reference proteome</keyword>
<feature type="compositionally biased region" description="Basic and acidic residues" evidence="1">
    <location>
        <begin position="74"/>
        <end position="86"/>
    </location>
</feature>
<feature type="compositionally biased region" description="Low complexity" evidence="1">
    <location>
        <begin position="125"/>
        <end position="137"/>
    </location>
</feature>
<accession>A0ABR5ZSV3</accession>
<evidence type="ECO:0000313" key="2">
    <source>
        <dbReference type="EMBL" id="MBA5727391.1"/>
    </source>
</evidence>
<protein>
    <submittedName>
        <fullName evidence="2">GcrA cell cycle regulator</fullName>
    </submittedName>
</protein>
<gene>
    <name evidence="2" type="ORF">CPA56_05275</name>
</gene>
<dbReference type="RefSeq" id="WP_182041000.1">
    <property type="nucleotide sequence ID" value="NZ_PDLY01000003.1"/>
</dbReference>
<sequence length="235" mass="24805">MEWTDELIARLKELWEQGLSTAEIGRQLSITKNAVVGKAHRLGLPPRPSPIRNKAAAEGAASGKPARSRTSRTRKAEEAPAEDGVKAEPPAAAGQKTAAPPTEKKAAGTARAKAAAEKVEKPARAKAAGTAAKTGGAVKDAPSRKAADDVDVDDEADLVSARRPAAPASQRKVAPPRRVRDTLDRPSRQGPTCQWPIGDPGTPDFHFCGASPLSGKPYCAEHAAIAYVKIRDRRH</sequence>
<dbReference type="Proteomes" id="UP000765338">
    <property type="component" value="Unassembled WGS sequence"/>
</dbReference>
<evidence type="ECO:0000256" key="1">
    <source>
        <dbReference type="SAM" id="MobiDB-lite"/>
    </source>
</evidence>
<proteinExistence type="predicted"/>
<reference evidence="2 3" key="1">
    <citation type="submission" date="2017-10" db="EMBL/GenBank/DDBJ databases">
        <authorList>
            <person name="Jakob F."/>
        </authorList>
    </citation>
    <scope>NUCLEOTIDE SEQUENCE [LARGE SCALE GENOMIC DNA]</scope>
    <source>
        <strain evidence="2 3">TMW 2.1889</strain>
    </source>
</reference>
<evidence type="ECO:0000313" key="3">
    <source>
        <dbReference type="Proteomes" id="UP000765338"/>
    </source>
</evidence>
<organism evidence="2 3">
    <name type="scientific">Bombella mellum</name>
    <dbReference type="NCBI Taxonomy" id="2039288"/>
    <lineage>
        <taxon>Bacteria</taxon>
        <taxon>Pseudomonadati</taxon>
        <taxon>Pseudomonadota</taxon>
        <taxon>Alphaproteobacteria</taxon>
        <taxon>Acetobacterales</taxon>
        <taxon>Acetobacteraceae</taxon>
        <taxon>Bombella</taxon>
    </lineage>
</organism>
<feature type="region of interest" description="Disordered" evidence="1">
    <location>
        <begin position="39"/>
        <end position="199"/>
    </location>
</feature>
<dbReference type="Pfam" id="PF07750">
    <property type="entry name" value="GcrA"/>
    <property type="match status" value="1"/>
</dbReference>
<dbReference type="Gene3D" id="1.10.10.60">
    <property type="entry name" value="Homeodomain-like"/>
    <property type="match status" value="1"/>
</dbReference>
<name>A0ABR5ZSV3_9PROT</name>
<feature type="compositionally biased region" description="Low complexity" evidence="1">
    <location>
        <begin position="54"/>
        <end position="65"/>
    </location>
</feature>